<dbReference type="KEGG" id="dtu:Dtur_0767"/>
<organism evidence="2 3">
    <name type="scientific">Dictyoglomus turgidum (strain DSM 6724 / Z-1310)</name>
    <dbReference type="NCBI Taxonomy" id="515635"/>
    <lineage>
        <taxon>Bacteria</taxon>
        <taxon>Pseudomonadati</taxon>
        <taxon>Dictyoglomota</taxon>
        <taxon>Dictyoglomia</taxon>
        <taxon>Dictyoglomales</taxon>
        <taxon>Dictyoglomaceae</taxon>
        <taxon>Dictyoglomus</taxon>
    </lineage>
</organism>
<keyword evidence="3" id="KW-1185">Reference proteome</keyword>
<name>B8DZW6_DICTD</name>
<dbReference type="RefSeq" id="WP_012583134.1">
    <property type="nucleotide sequence ID" value="NC_011661.1"/>
</dbReference>
<feature type="transmembrane region" description="Helical" evidence="1">
    <location>
        <begin position="103"/>
        <end position="121"/>
    </location>
</feature>
<dbReference type="EMBL" id="CP001251">
    <property type="protein sequence ID" value="ACK42049.1"/>
    <property type="molecule type" value="Genomic_DNA"/>
</dbReference>
<feature type="transmembrane region" description="Helical" evidence="1">
    <location>
        <begin position="127"/>
        <end position="148"/>
    </location>
</feature>
<dbReference type="Proteomes" id="UP000007719">
    <property type="component" value="Chromosome"/>
</dbReference>
<accession>B8DZW6</accession>
<proteinExistence type="predicted"/>
<sequence length="154" mass="17990">MQSLVISRLRILTFLFMTIYLLTNAFFDDFRILILMIFAILYSSVMYYFSAREKVKESFVLSLIDLFVILLYLFLIDAIAVKFLFLIYLPTIKEILYRRIKNAYMISFLGNLGVIILSFILKESLPLKITTSLIPISFLLPYLSSSYLKEMEGS</sequence>
<evidence type="ECO:0000256" key="1">
    <source>
        <dbReference type="SAM" id="Phobius"/>
    </source>
</evidence>
<dbReference type="OrthoDB" id="9894428at2"/>
<keyword evidence="1" id="KW-1133">Transmembrane helix</keyword>
<evidence type="ECO:0000313" key="2">
    <source>
        <dbReference type="EMBL" id="ACK42049.1"/>
    </source>
</evidence>
<keyword evidence="1" id="KW-0472">Membrane</keyword>
<dbReference type="HOGENOM" id="CLU_1701456_0_0_0"/>
<feature type="transmembrane region" description="Helical" evidence="1">
    <location>
        <begin position="6"/>
        <end position="23"/>
    </location>
</feature>
<gene>
    <name evidence="2" type="ordered locus">Dtur_0767</name>
</gene>
<feature type="transmembrane region" description="Helical" evidence="1">
    <location>
        <begin position="30"/>
        <end position="49"/>
    </location>
</feature>
<dbReference type="AlphaFoldDB" id="B8DZW6"/>
<dbReference type="STRING" id="515635.Dtur_0767"/>
<protein>
    <submittedName>
        <fullName evidence="2">Uncharacterized protein</fullName>
    </submittedName>
</protein>
<feature type="transmembrane region" description="Helical" evidence="1">
    <location>
        <begin position="69"/>
        <end position="91"/>
    </location>
</feature>
<keyword evidence="1" id="KW-0812">Transmembrane</keyword>
<dbReference type="EnsemblBacteria" id="ACK42049">
    <property type="protein sequence ID" value="ACK42049"/>
    <property type="gene ID" value="Dtur_0767"/>
</dbReference>
<dbReference type="InParanoid" id="B8DZW6"/>
<reference evidence="3" key="1">
    <citation type="journal article" date="2016" name="Front. Microbiol.">
        <title>The complete genome sequence of hyperthermophile Dictyoglomus turgidum DSM 6724 reveals a specialized carbohydrate fermentor.</title>
        <authorList>
            <person name="Brumm P.J."/>
            <person name="Gowda K."/>
            <person name="Robb F.T."/>
            <person name="Mead D.A."/>
        </authorList>
    </citation>
    <scope>NUCLEOTIDE SEQUENCE [LARGE SCALE GENOMIC DNA]</scope>
    <source>
        <strain evidence="3">DSM 6724 / Z-1310</strain>
    </source>
</reference>
<evidence type="ECO:0000313" key="3">
    <source>
        <dbReference type="Proteomes" id="UP000007719"/>
    </source>
</evidence>